<evidence type="ECO:0000313" key="1">
    <source>
        <dbReference type="EMBL" id="KAG7443728.1"/>
    </source>
</evidence>
<reference evidence="1" key="1">
    <citation type="submission" date="2020-11" db="EMBL/GenBank/DDBJ databases">
        <title>Adaptations for nitrogen fixation in a non-lichenized fungal sporocarp promotes dispersal by wood-feeding termites.</title>
        <authorList>
            <consortium name="DOE Joint Genome Institute"/>
            <person name="Koch R.A."/>
            <person name="Yoon G."/>
            <person name="Arayal U."/>
            <person name="Lail K."/>
            <person name="Amirebrahimi M."/>
            <person name="Labutti K."/>
            <person name="Lipzen A."/>
            <person name="Riley R."/>
            <person name="Barry K."/>
            <person name="Henrissat B."/>
            <person name="Grigoriev I.V."/>
            <person name="Herr J.R."/>
            <person name="Aime M.C."/>
        </authorList>
    </citation>
    <scope>NUCLEOTIDE SEQUENCE</scope>
    <source>
        <strain evidence="1">MCA 3950</strain>
    </source>
</reference>
<sequence length="112" mass="13049">MHHMLPLSPFCRVFKLRNSSTIHWNGCMISGGKISSNQGKTDYKIHQLSIQLVVHVLSGSQVLWKVILMEVEVHHVEIHMQWLLRMQWYLDTCRIQGHTHPNCPSLQNLNAR</sequence>
<dbReference type="RefSeq" id="XP_043037228.1">
    <property type="nucleotide sequence ID" value="XM_043180469.1"/>
</dbReference>
<dbReference type="Proteomes" id="UP000812287">
    <property type="component" value="Unassembled WGS sequence"/>
</dbReference>
<dbReference type="AlphaFoldDB" id="A0A9P7VM44"/>
<protein>
    <submittedName>
        <fullName evidence="1">Uncharacterized protein</fullName>
    </submittedName>
</protein>
<proteinExistence type="predicted"/>
<evidence type="ECO:0000313" key="2">
    <source>
        <dbReference type="Proteomes" id="UP000812287"/>
    </source>
</evidence>
<comment type="caution">
    <text evidence="1">The sequence shown here is derived from an EMBL/GenBank/DDBJ whole genome shotgun (WGS) entry which is preliminary data.</text>
</comment>
<keyword evidence="2" id="KW-1185">Reference proteome</keyword>
<name>A0A9P7VM44_9AGAR</name>
<accession>A0A9P7VM44</accession>
<dbReference type="GeneID" id="66102765"/>
<dbReference type="EMBL" id="MU250543">
    <property type="protein sequence ID" value="KAG7443728.1"/>
    <property type="molecule type" value="Genomic_DNA"/>
</dbReference>
<organism evidence="1 2">
    <name type="scientific">Guyanagaster necrorhizus</name>
    <dbReference type="NCBI Taxonomy" id="856835"/>
    <lineage>
        <taxon>Eukaryota</taxon>
        <taxon>Fungi</taxon>
        <taxon>Dikarya</taxon>
        <taxon>Basidiomycota</taxon>
        <taxon>Agaricomycotina</taxon>
        <taxon>Agaricomycetes</taxon>
        <taxon>Agaricomycetidae</taxon>
        <taxon>Agaricales</taxon>
        <taxon>Marasmiineae</taxon>
        <taxon>Physalacriaceae</taxon>
        <taxon>Guyanagaster</taxon>
    </lineage>
</organism>
<gene>
    <name evidence="1" type="ORF">BT62DRAFT_312201</name>
</gene>